<dbReference type="InterPro" id="IPR036465">
    <property type="entry name" value="vWFA_dom_sf"/>
</dbReference>
<keyword evidence="4" id="KW-1185">Reference proteome</keyword>
<dbReference type="RefSeq" id="WP_320217739.1">
    <property type="nucleotide sequence ID" value="NZ_JAVIIS010000082.1"/>
</dbReference>
<dbReference type="Proteomes" id="UP001272097">
    <property type="component" value="Unassembled WGS sequence"/>
</dbReference>
<proteinExistence type="predicted"/>
<keyword evidence="1" id="KW-0472">Membrane</keyword>
<feature type="domain" description="VWFA" evidence="2">
    <location>
        <begin position="151"/>
        <end position="460"/>
    </location>
</feature>
<organism evidence="3 4">
    <name type="scientific">Mesorhizobium australafricanum</name>
    <dbReference type="NCBI Taxonomy" id="3072311"/>
    <lineage>
        <taxon>Bacteria</taxon>
        <taxon>Pseudomonadati</taxon>
        <taxon>Pseudomonadota</taxon>
        <taxon>Alphaproteobacteria</taxon>
        <taxon>Hyphomicrobiales</taxon>
        <taxon>Phyllobacteriaceae</taxon>
        <taxon>Mesorhizobium</taxon>
    </lineage>
</organism>
<evidence type="ECO:0000313" key="3">
    <source>
        <dbReference type="EMBL" id="MDX8443758.1"/>
    </source>
</evidence>
<dbReference type="Pfam" id="PF13400">
    <property type="entry name" value="Tad"/>
    <property type="match status" value="1"/>
</dbReference>
<evidence type="ECO:0000256" key="1">
    <source>
        <dbReference type="SAM" id="Phobius"/>
    </source>
</evidence>
<gene>
    <name evidence="3" type="ORF">RFM51_29755</name>
</gene>
<protein>
    <submittedName>
        <fullName evidence="3">Pilus assembly protein</fullName>
    </submittedName>
</protein>
<feature type="transmembrane region" description="Helical" evidence="1">
    <location>
        <begin position="21"/>
        <end position="41"/>
    </location>
</feature>
<dbReference type="PROSITE" id="PS50234">
    <property type="entry name" value="VWFA"/>
    <property type="match status" value="1"/>
</dbReference>
<keyword evidence="1" id="KW-0812">Transmembrane</keyword>
<dbReference type="InterPro" id="IPR002035">
    <property type="entry name" value="VWF_A"/>
</dbReference>
<reference evidence="3 4" key="1">
    <citation type="submission" date="2023-08" db="EMBL/GenBank/DDBJ databases">
        <title>Implementing the SeqCode for naming new Mesorhizobium species isolated from Vachellia karroo root nodules.</title>
        <authorList>
            <person name="Van Lill M."/>
        </authorList>
    </citation>
    <scope>NUCLEOTIDE SEQUENCE [LARGE SCALE GENOMIC DNA]</scope>
    <source>
        <strain evidence="3 4">VK3E</strain>
    </source>
</reference>
<accession>A0ABU4X645</accession>
<dbReference type="Gene3D" id="3.40.50.410">
    <property type="entry name" value="von Willebrand factor, type A domain"/>
    <property type="match status" value="1"/>
</dbReference>
<keyword evidence="1" id="KW-1133">Transmembrane helix</keyword>
<comment type="caution">
    <text evidence="3">The sequence shown here is derived from an EMBL/GenBank/DDBJ whole genome shotgun (WGS) entry which is preliminary data.</text>
</comment>
<sequence length="471" mass="50591">MRQFKGVVHGVDGFARHREGNFAVLFGVAASVLALGVGFLVNISQLYNARSSLQGVVDAAVTSTARDLTLGVITESDANKMVQAFLDANSTAGILRANQIVLDKLTVDRTASTVQADAHVDVSLYFPLFSTDNMRRVTASTTALYSDKTVEVAMMLDVTGSMAADRRAKTNKIGDLKAAASQTVKDLLDQNRDPSDPRIRVSIIPYAEAVNTGGLADTVFVEAEMGPKVPPPIDAAVSVSATVFDNCATERKDKDGYADYSSDGPYTQRRDNQGKIYLAKVNRDYRMRVCPTAALVPLTADEDKLLTAIDRFQAGGVTAGGIAAQWGYYMLSPSWRSAITGARLGAGPANFDRNRVAKIAILMTDGQFNTAFAGARGASRSQDQGQKSRANAETICDNMKRDGIEIFTIGFDLNDPAMTTTERDQAKSVLKDCSTADASALKHYYEAANGAELSDAFGEISRNIEKLTVSR</sequence>
<name>A0ABU4X645_9HYPH</name>
<evidence type="ECO:0000313" key="4">
    <source>
        <dbReference type="Proteomes" id="UP001272097"/>
    </source>
</evidence>
<evidence type="ECO:0000259" key="2">
    <source>
        <dbReference type="PROSITE" id="PS50234"/>
    </source>
</evidence>
<dbReference type="SUPFAM" id="SSF53300">
    <property type="entry name" value="vWA-like"/>
    <property type="match status" value="1"/>
</dbReference>
<dbReference type="EMBL" id="JAVIIS010000082">
    <property type="protein sequence ID" value="MDX8443758.1"/>
    <property type="molecule type" value="Genomic_DNA"/>
</dbReference>
<dbReference type="InterPro" id="IPR028087">
    <property type="entry name" value="Tad_N"/>
</dbReference>